<dbReference type="RefSeq" id="WP_108965693.1">
    <property type="nucleotide sequence ID" value="NZ_CP022189.1"/>
</dbReference>
<dbReference type="EMBL" id="CP022189">
    <property type="protein sequence ID" value="AWI83595.1"/>
    <property type="molecule type" value="Genomic_DNA"/>
</dbReference>
<evidence type="ECO:0000313" key="2">
    <source>
        <dbReference type="Proteomes" id="UP000244915"/>
    </source>
</evidence>
<dbReference type="OrthoDB" id="7877306at2"/>
<dbReference type="Proteomes" id="UP000244915">
    <property type="component" value="Chromosome 1"/>
</dbReference>
<proteinExistence type="predicted"/>
<dbReference type="KEGG" id="ypac:CEW88_07835"/>
<organism evidence="1 2">
    <name type="scientific">Alloyangia pacifica</name>
    <dbReference type="NCBI Taxonomy" id="311180"/>
    <lineage>
        <taxon>Bacteria</taxon>
        <taxon>Pseudomonadati</taxon>
        <taxon>Pseudomonadota</taxon>
        <taxon>Alphaproteobacteria</taxon>
        <taxon>Rhodobacterales</taxon>
        <taxon>Roseobacteraceae</taxon>
        <taxon>Alloyangia</taxon>
    </lineage>
</organism>
<reference evidence="1 2" key="1">
    <citation type="submission" date="2017-06" db="EMBL/GenBank/DDBJ databases">
        <title>Yangia sp. YSBP01 complete genome sequence.</title>
        <authorList>
            <person name="Woo J.-H."/>
            <person name="Kim H.-S."/>
        </authorList>
    </citation>
    <scope>NUCLEOTIDE SEQUENCE [LARGE SCALE GENOMIC DNA]</scope>
    <source>
        <strain evidence="1 2">YSBP01</strain>
    </source>
</reference>
<sequence>MPGHFKVYAEHRLAFLKFSGAAHIDDCFEIVSALIASPEWCSEYAIFIDNSGVTTYTGDFEDLQRFCGHLTDTGAFENPRMDVVYYAPSDLSFGIARMTQQVLGPRFPFRIHVYRDAGPALAKLGLEGTDLAKCSTFA</sequence>
<protein>
    <submittedName>
        <fullName evidence="1">Uncharacterized protein</fullName>
    </submittedName>
</protein>
<gene>
    <name evidence="1" type="ORF">CEW88_07835</name>
</gene>
<evidence type="ECO:0000313" key="1">
    <source>
        <dbReference type="EMBL" id="AWI83595.1"/>
    </source>
</evidence>
<dbReference type="AlphaFoldDB" id="A0A2U8HFV6"/>
<name>A0A2U8HFV6_9RHOB</name>
<accession>A0A2U8HFV6</accession>